<evidence type="ECO:0000256" key="6">
    <source>
        <dbReference type="ARBA" id="ARBA00023242"/>
    </source>
</evidence>
<dbReference type="Gene3D" id="3.30.1370.10">
    <property type="entry name" value="K Homology domain, type 1"/>
    <property type="match status" value="2"/>
</dbReference>
<evidence type="ECO:0000259" key="8">
    <source>
        <dbReference type="SMART" id="SM00322"/>
    </source>
</evidence>
<name>A0A6P6QPK7_CARAU</name>
<gene>
    <name evidence="10" type="primary">LOC113113101</name>
</gene>
<evidence type="ECO:0000256" key="3">
    <source>
        <dbReference type="ARBA" id="ARBA00014854"/>
    </source>
</evidence>
<dbReference type="Proteomes" id="UP000515129">
    <property type="component" value="Chromosome 13"/>
</dbReference>
<keyword evidence="9" id="KW-1185">Reference proteome</keyword>
<sequence length="251" mass="27853">MESVSVTPVEVSAAAEDCEENTDSFEKVTSKRSHKRKRDATEVDMRPEESATAAKRPQFPALSGAQLTGGSVEMRRVPVPAHRYTPLKENWMKIFTPIVEHLQLQVRFNLQTRNVEIKTCRETSDIGALTRAADFVKAFVLGFQVEDALALIRLDELFLETFDVTDVKPLKGDHLSRAIGRIAGKGGKTKFTIENVTKTRIVLADTKVHILGSFQNIKMARTAICNLILGSPPSKVYGNIRAVASRAAERF</sequence>
<accession>A0A6P6QPK7</accession>
<evidence type="ECO:0000256" key="7">
    <source>
        <dbReference type="SAM" id="MobiDB-lite"/>
    </source>
</evidence>
<keyword evidence="6" id="KW-0539">Nucleus</keyword>
<dbReference type="RefSeq" id="XP_026135051.1">
    <property type="nucleotide sequence ID" value="XM_026279266.1"/>
</dbReference>
<dbReference type="GO" id="GO:0003723">
    <property type="term" value="F:RNA binding"/>
    <property type="evidence" value="ECO:0007669"/>
    <property type="project" value="UniProtKB-KW"/>
</dbReference>
<dbReference type="GeneID" id="113113101"/>
<feature type="compositionally biased region" description="Basic and acidic residues" evidence="7">
    <location>
        <begin position="39"/>
        <end position="49"/>
    </location>
</feature>
<evidence type="ECO:0000313" key="9">
    <source>
        <dbReference type="Proteomes" id="UP000515129"/>
    </source>
</evidence>
<evidence type="ECO:0000256" key="2">
    <source>
        <dbReference type="ARBA" id="ARBA00007515"/>
    </source>
</evidence>
<dbReference type="InterPro" id="IPR036612">
    <property type="entry name" value="KH_dom_type_1_sf"/>
</dbReference>
<dbReference type="InterPro" id="IPR055212">
    <property type="entry name" value="KH-I_PNO1_first"/>
</dbReference>
<dbReference type="InterPro" id="IPR004087">
    <property type="entry name" value="KH_dom"/>
</dbReference>
<evidence type="ECO:0000256" key="5">
    <source>
        <dbReference type="ARBA" id="ARBA00022884"/>
    </source>
</evidence>
<dbReference type="SUPFAM" id="SSF54791">
    <property type="entry name" value="Eukaryotic type KH-domain (KH-domain type I)"/>
    <property type="match status" value="1"/>
</dbReference>
<comment type="similarity">
    <text evidence="2">Belongs to the PNO1 family.</text>
</comment>
<dbReference type="CDD" id="cd22391">
    <property type="entry name" value="KH-I_PNO1_rpt1"/>
    <property type="match status" value="1"/>
</dbReference>
<dbReference type="AlphaFoldDB" id="A0A6P6QPK7"/>
<dbReference type="CDD" id="cd22392">
    <property type="entry name" value="KH-I_PNO1_rpt2"/>
    <property type="match status" value="1"/>
</dbReference>
<feature type="region of interest" description="Disordered" evidence="7">
    <location>
        <begin position="1"/>
        <end position="57"/>
    </location>
</feature>
<dbReference type="FunFam" id="3.30.1370.10:FF:000009">
    <property type="entry name" value="RNA-binding protein PNO1"/>
    <property type="match status" value="1"/>
</dbReference>
<dbReference type="SMART" id="SM00322">
    <property type="entry name" value="KH"/>
    <property type="match status" value="1"/>
</dbReference>
<organism evidence="9 10">
    <name type="scientific">Carassius auratus</name>
    <name type="common">Goldfish</name>
    <dbReference type="NCBI Taxonomy" id="7957"/>
    <lineage>
        <taxon>Eukaryota</taxon>
        <taxon>Metazoa</taxon>
        <taxon>Chordata</taxon>
        <taxon>Craniata</taxon>
        <taxon>Vertebrata</taxon>
        <taxon>Euteleostomi</taxon>
        <taxon>Actinopterygii</taxon>
        <taxon>Neopterygii</taxon>
        <taxon>Teleostei</taxon>
        <taxon>Ostariophysi</taxon>
        <taxon>Cypriniformes</taxon>
        <taxon>Cyprinidae</taxon>
        <taxon>Cyprininae</taxon>
        <taxon>Carassius</taxon>
    </lineage>
</organism>
<feature type="domain" description="K Homology" evidence="8">
    <location>
        <begin position="156"/>
        <end position="229"/>
    </location>
</feature>
<protein>
    <recommendedName>
        <fullName evidence="3">RNA-binding protein PNO1</fullName>
    </recommendedName>
    <alternativeName>
        <fullName evidence="4">RNA-binding protein pno1</fullName>
    </alternativeName>
</protein>
<evidence type="ECO:0000313" key="10">
    <source>
        <dbReference type="RefSeq" id="XP_026135051.1"/>
    </source>
</evidence>
<dbReference type="KEGG" id="caua:113113101"/>
<evidence type="ECO:0000256" key="1">
    <source>
        <dbReference type="ARBA" id="ARBA00004604"/>
    </source>
</evidence>
<dbReference type="PANTHER" id="PTHR12826">
    <property type="entry name" value="RIBONUCLEASE Y"/>
    <property type="match status" value="1"/>
</dbReference>
<dbReference type="Pfam" id="PF22891">
    <property type="entry name" value="KH_PNO1_2nd"/>
    <property type="match status" value="1"/>
</dbReference>
<dbReference type="GO" id="GO:0005730">
    <property type="term" value="C:nucleolus"/>
    <property type="evidence" value="ECO:0007669"/>
    <property type="project" value="UniProtKB-SubCell"/>
</dbReference>
<keyword evidence="5" id="KW-0694">RNA-binding</keyword>
<dbReference type="OrthoDB" id="1932641at2759"/>
<dbReference type="FunFam" id="3.30.1370.10:FF:000048">
    <property type="entry name" value="RNA-binding protein PNO1 isoform X2"/>
    <property type="match status" value="1"/>
</dbReference>
<evidence type="ECO:0000256" key="4">
    <source>
        <dbReference type="ARBA" id="ARBA00020459"/>
    </source>
</evidence>
<dbReference type="PANTHER" id="PTHR12826:SF13">
    <property type="entry name" value="RNA-BINDING PROTEIN PNO1"/>
    <property type="match status" value="1"/>
</dbReference>
<reference evidence="10" key="1">
    <citation type="submission" date="2025-08" db="UniProtKB">
        <authorList>
            <consortium name="RefSeq"/>
        </authorList>
    </citation>
    <scope>IDENTIFICATION</scope>
    <source>
        <strain evidence="10">Wakin</strain>
        <tissue evidence="10">Muscle</tissue>
    </source>
</reference>
<comment type="subcellular location">
    <subcellularLocation>
        <location evidence="1">Nucleus</location>
        <location evidence="1">Nucleolus</location>
    </subcellularLocation>
</comment>
<dbReference type="InterPro" id="IPR055211">
    <property type="entry name" value="KH_PNO1_2nd"/>
</dbReference>
<proteinExistence type="inferred from homology"/>